<keyword evidence="1" id="KW-0472">Membrane</keyword>
<proteinExistence type="predicted"/>
<feature type="transmembrane region" description="Helical" evidence="1">
    <location>
        <begin position="77"/>
        <end position="94"/>
    </location>
</feature>
<keyword evidence="1" id="KW-1133">Transmembrane helix</keyword>
<sequence length="107" mass="11692">MFRFVLRSFAVLFLAIGVIFAILDGARSVGASELVTKPLLDIWALGAPEILGDAEALVTHYIGSAAWDRLVLPVLEQPGWLVFGVLALLFYIAGHRREKPLGIFSAR</sequence>
<organism evidence="2 3">
    <name type="scientific">Brucella rhizosphaerae</name>
    <dbReference type="NCBI Taxonomy" id="571254"/>
    <lineage>
        <taxon>Bacteria</taxon>
        <taxon>Pseudomonadati</taxon>
        <taxon>Pseudomonadota</taxon>
        <taxon>Alphaproteobacteria</taxon>
        <taxon>Hyphomicrobiales</taxon>
        <taxon>Brucellaceae</taxon>
        <taxon>Brucella/Ochrobactrum group</taxon>
        <taxon>Brucella</taxon>
    </lineage>
</organism>
<dbReference type="RefSeq" id="WP_094578037.1">
    <property type="nucleotide sequence ID" value="NZ_JBHEEL010000013.1"/>
</dbReference>
<protein>
    <submittedName>
        <fullName evidence="2">Uncharacterized protein</fullName>
    </submittedName>
</protein>
<dbReference type="Proteomes" id="UP000216345">
    <property type="component" value="Unassembled WGS sequence"/>
</dbReference>
<gene>
    <name evidence="2" type="ORF">CEV32_1349</name>
</gene>
<keyword evidence="3" id="KW-1185">Reference proteome</keyword>
<keyword evidence="1" id="KW-0812">Transmembrane</keyword>
<dbReference type="eggNOG" id="ENOG5033AZT">
    <property type="taxonomic scope" value="Bacteria"/>
</dbReference>
<comment type="caution">
    <text evidence="2">The sequence shown here is derived from an EMBL/GenBank/DDBJ whole genome shotgun (WGS) entry which is preliminary data.</text>
</comment>
<dbReference type="EMBL" id="NNRK01000031">
    <property type="protein sequence ID" value="OYR11816.1"/>
    <property type="molecule type" value="Genomic_DNA"/>
</dbReference>
<evidence type="ECO:0000313" key="3">
    <source>
        <dbReference type="Proteomes" id="UP000216345"/>
    </source>
</evidence>
<evidence type="ECO:0000313" key="2">
    <source>
        <dbReference type="EMBL" id="OYR11816.1"/>
    </source>
</evidence>
<dbReference type="OrthoDB" id="7679120at2"/>
<evidence type="ECO:0000256" key="1">
    <source>
        <dbReference type="SAM" id="Phobius"/>
    </source>
</evidence>
<name>A0A256FAU2_9HYPH</name>
<dbReference type="AlphaFoldDB" id="A0A256FAU2"/>
<reference evidence="2 3" key="1">
    <citation type="submission" date="2017-07" db="EMBL/GenBank/DDBJ databases">
        <title>Phylogenetic study on the rhizospheric bacterium Ochrobactrum sp. A44.</title>
        <authorList>
            <person name="Krzyzanowska D.M."/>
            <person name="Ossowicki A."/>
            <person name="Rajewska M."/>
            <person name="Maciag T."/>
            <person name="Kaczynski Z."/>
            <person name="Czerwicka M."/>
            <person name="Jafra S."/>
        </authorList>
    </citation>
    <scope>NUCLEOTIDE SEQUENCE [LARGE SCALE GENOMIC DNA]</scope>
    <source>
        <strain evidence="2 3">PR17</strain>
    </source>
</reference>
<accession>A0A256FAU2</accession>